<evidence type="ECO:0000313" key="1">
    <source>
        <dbReference type="EMBL" id="TBL72458.1"/>
    </source>
</evidence>
<sequence>MSRKEMEQQIVGGYERDEHMMILVFAQWCVNHDLDPLELYRRAYPDQDTNEALMQTLELTVPKEEAGTIPNQTLLGVLSLFGNEDLAIVVTEEISKSAAAKRQKG</sequence>
<evidence type="ECO:0008006" key="3">
    <source>
        <dbReference type="Google" id="ProtNLM"/>
    </source>
</evidence>
<keyword evidence="2" id="KW-1185">Reference proteome</keyword>
<proteinExistence type="predicted"/>
<accession>A0A4Q9DHN5</accession>
<comment type="caution">
    <text evidence="1">The sequence shown here is derived from an EMBL/GenBank/DDBJ whole genome shotgun (WGS) entry which is preliminary data.</text>
</comment>
<reference evidence="1 2" key="1">
    <citation type="submission" date="2019-02" db="EMBL/GenBank/DDBJ databases">
        <title>Paenibacillus sp. nov., isolated from surface-sterilized tissue of Thalictrum simplex L.</title>
        <authorList>
            <person name="Tuo L."/>
        </authorList>
    </citation>
    <scope>NUCLEOTIDE SEQUENCE [LARGE SCALE GENOMIC DNA]</scope>
    <source>
        <strain evidence="1 2">N2SHLJ1</strain>
    </source>
</reference>
<organism evidence="1 2">
    <name type="scientific">Paenibacillus thalictri</name>
    <dbReference type="NCBI Taxonomy" id="2527873"/>
    <lineage>
        <taxon>Bacteria</taxon>
        <taxon>Bacillati</taxon>
        <taxon>Bacillota</taxon>
        <taxon>Bacilli</taxon>
        <taxon>Bacillales</taxon>
        <taxon>Paenibacillaceae</taxon>
        <taxon>Paenibacillus</taxon>
    </lineage>
</organism>
<evidence type="ECO:0000313" key="2">
    <source>
        <dbReference type="Proteomes" id="UP000293142"/>
    </source>
</evidence>
<gene>
    <name evidence="1" type="ORF">EYB31_29205</name>
</gene>
<protein>
    <recommendedName>
        <fullName evidence="3">YxiS</fullName>
    </recommendedName>
</protein>
<dbReference type="Proteomes" id="UP000293142">
    <property type="component" value="Unassembled WGS sequence"/>
</dbReference>
<name>A0A4Q9DHN5_9BACL</name>
<dbReference type="EMBL" id="SIRE01000024">
    <property type="protein sequence ID" value="TBL72458.1"/>
    <property type="molecule type" value="Genomic_DNA"/>
</dbReference>
<dbReference type="OrthoDB" id="2678957at2"/>
<dbReference type="RefSeq" id="WP_131017027.1">
    <property type="nucleotide sequence ID" value="NZ_SIRE01000024.1"/>
</dbReference>
<dbReference type="AlphaFoldDB" id="A0A4Q9DHN5"/>